<dbReference type="STRING" id="32264.T1JQS8"/>
<proteinExistence type="inferred from homology"/>
<name>T1JQS8_TETUR</name>
<keyword evidence="10" id="KW-1185">Reference proteome</keyword>
<dbReference type="FunFam" id="2.40.50.140:FF:000041">
    <property type="entry name" value="Replication protein A subunit"/>
    <property type="match status" value="1"/>
</dbReference>
<keyword evidence="3" id="KW-0863">Zinc-finger</keyword>
<evidence type="ECO:0000256" key="1">
    <source>
        <dbReference type="ARBA" id="ARBA00005690"/>
    </source>
</evidence>
<dbReference type="Pfam" id="PF16900">
    <property type="entry name" value="REPA_OB_2"/>
    <property type="match status" value="1"/>
</dbReference>
<dbReference type="HOGENOM" id="CLU_449282_0_0_1"/>
<dbReference type="GO" id="GO:0008270">
    <property type="term" value="F:zinc ion binding"/>
    <property type="evidence" value="ECO:0007669"/>
    <property type="project" value="UniProtKB-KW"/>
</dbReference>
<dbReference type="CDD" id="cd04474">
    <property type="entry name" value="RPA1_DBD_A"/>
    <property type="match status" value="1"/>
</dbReference>
<dbReference type="AlphaFoldDB" id="T1JQS8"/>
<dbReference type="Proteomes" id="UP000015104">
    <property type="component" value="Unassembled WGS sequence"/>
</dbReference>
<evidence type="ECO:0000313" key="9">
    <source>
        <dbReference type="EnsemblMetazoa" id="tetur01g04330.1"/>
    </source>
</evidence>
<evidence type="ECO:0000256" key="5">
    <source>
        <dbReference type="ARBA" id="ARBA00023125"/>
    </source>
</evidence>
<evidence type="ECO:0000256" key="2">
    <source>
        <dbReference type="ARBA" id="ARBA00022723"/>
    </source>
</evidence>
<dbReference type="Gene3D" id="2.40.50.140">
    <property type="entry name" value="Nucleic acid-binding proteins"/>
    <property type="match status" value="3"/>
</dbReference>
<accession>T1JQS8</accession>
<evidence type="ECO:0008006" key="11">
    <source>
        <dbReference type="Google" id="ProtNLM"/>
    </source>
</evidence>
<organism evidence="9 10">
    <name type="scientific">Tetranychus urticae</name>
    <name type="common">Two-spotted spider mite</name>
    <dbReference type="NCBI Taxonomy" id="32264"/>
    <lineage>
        <taxon>Eukaryota</taxon>
        <taxon>Metazoa</taxon>
        <taxon>Ecdysozoa</taxon>
        <taxon>Arthropoda</taxon>
        <taxon>Chelicerata</taxon>
        <taxon>Arachnida</taxon>
        <taxon>Acari</taxon>
        <taxon>Acariformes</taxon>
        <taxon>Trombidiformes</taxon>
        <taxon>Prostigmata</taxon>
        <taxon>Eleutherengona</taxon>
        <taxon>Raphignathae</taxon>
        <taxon>Tetranychoidea</taxon>
        <taxon>Tetranychidae</taxon>
        <taxon>Tetranychus</taxon>
    </lineage>
</organism>
<dbReference type="Pfam" id="PF01336">
    <property type="entry name" value="tRNA_anti-codon"/>
    <property type="match status" value="1"/>
</dbReference>
<reference evidence="9" key="2">
    <citation type="submission" date="2015-06" db="UniProtKB">
        <authorList>
            <consortium name="EnsemblMetazoa"/>
        </authorList>
    </citation>
    <scope>IDENTIFICATION</scope>
</reference>
<keyword evidence="4" id="KW-0862">Zinc</keyword>
<dbReference type="InterPro" id="IPR004365">
    <property type="entry name" value="NA-bd_OB_tRNA"/>
</dbReference>
<sequence>MAILIVWWLFNSLEEKTLNFIMSLTLGAVQRIVSGRYVVKPQLQILSLSTLKNNTSRVCCDLTDGIQFCPSVISLVPDQPLKEKSIILLDNYSYDFSPLFGEYIIEVLRYKLFPDISDVEDQGPLPLVSTPVLLDFSSPNSPLEINNRSASSSVVPANQDSQSVPLVISRVSPLNSASETSSIVSISSKRPASTSTYSSNFIMASELYSKRVRRQSGTPLPIFNLSSQSIWTIRGRVTKKTALRDLTSGGHWFCFELSDNSGTIKVNVFKDESIRFFNLLKVGKVYTISNGDLIPSKRKFNTTGHLREITLKDISVIKEEINFKEEDFPAVASNFVKISALRDISLGTIVDTVGVCLFLTLVNQEGEAGPRRSILLLDDSATEIRVTIWNLSLEDFNPPVGSVLVLRGARLVRQFCGRILSVSASATVEINPDIPEVYSLLDWYNTNGDTVSSTSLSRGFFGDFSPISSLPSSLQADQIIYTNLEVSIVSGSGHIYKAHTDCGKKVKIYKRNVPVCEGCTDTLPELIDQLVITFQVSDSSGQAEVVAFTDVSLDLLSLTMSDIPDITDEDLSLFLERLTDKTFKFCIKTRESFYHGNTHLQHSIKYFSPVVISEI</sequence>
<evidence type="ECO:0000259" key="8">
    <source>
        <dbReference type="Pfam" id="PF16900"/>
    </source>
</evidence>
<dbReference type="PANTHER" id="PTHR47165">
    <property type="entry name" value="OS03G0429900 PROTEIN"/>
    <property type="match status" value="1"/>
</dbReference>
<dbReference type="CDD" id="cd04475">
    <property type="entry name" value="RPA1_DBD_B"/>
    <property type="match status" value="1"/>
</dbReference>
<feature type="domain" description="OB" evidence="6">
    <location>
        <begin position="231"/>
        <end position="306"/>
    </location>
</feature>
<dbReference type="GO" id="GO:0003677">
    <property type="term" value="F:DNA binding"/>
    <property type="evidence" value="ECO:0007669"/>
    <property type="project" value="UniProtKB-KW"/>
</dbReference>
<keyword evidence="5" id="KW-0238">DNA-binding</keyword>
<evidence type="ECO:0000313" key="10">
    <source>
        <dbReference type="Proteomes" id="UP000015104"/>
    </source>
</evidence>
<dbReference type="InterPro" id="IPR031657">
    <property type="entry name" value="REPA_OB_2"/>
</dbReference>
<protein>
    <recommendedName>
        <fullName evidence="11">Replication protein A OB domain-containing protein</fullName>
    </recommendedName>
</protein>
<dbReference type="Pfam" id="PF08646">
    <property type="entry name" value="Rep_fac-A_C"/>
    <property type="match status" value="1"/>
</dbReference>
<evidence type="ECO:0000259" key="6">
    <source>
        <dbReference type="Pfam" id="PF01336"/>
    </source>
</evidence>
<feature type="domain" description="Replication factor A C-terminal" evidence="7">
    <location>
        <begin position="486"/>
        <end position="610"/>
    </location>
</feature>
<dbReference type="eggNOG" id="KOG0851">
    <property type="taxonomic scope" value="Eukaryota"/>
</dbReference>
<evidence type="ECO:0000256" key="4">
    <source>
        <dbReference type="ARBA" id="ARBA00022833"/>
    </source>
</evidence>
<evidence type="ECO:0000259" key="7">
    <source>
        <dbReference type="Pfam" id="PF08646"/>
    </source>
</evidence>
<dbReference type="InterPro" id="IPR013955">
    <property type="entry name" value="Rep_factor-A_C"/>
</dbReference>
<dbReference type="SUPFAM" id="SSF50249">
    <property type="entry name" value="Nucleic acid-binding proteins"/>
    <property type="match status" value="3"/>
</dbReference>
<evidence type="ECO:0000256" key="3">
    <source>
        <dbReference type="ARBA" id="ARBA00022771"/>
    </source>
</evidence>
<dbReference type="PANTHER" id="PTHR47165:SF4">
    <property type="entry name" value="OS03G0429900 PROTEIN"/>
    <property type="match status" value="1"/>
</dbReference>
<reference evidence="10" key="1">
    <citation type="submission" date="2011-08" db="EMBL/GenBank/DDBJ databases">
        <authorList>
            <person name="Rombauts S."/>
        </authorList>
    </citation>
    <scope>NUCLEOTIDE SEQUENCE</scope>
    <source>
        <strain evidence="10">London</strain>
    </source>
</reference>
<dbReference type="EnsemblMetazoa" id="tetur01g04330.1">
    <property type="protein sequence ID" value="tetur01g04330.1"/>
    <property type="gene ID" value="tetur01g04330"/>
</dbReference>
<feature type="domain" description="Replication protein A OB" evidence="8">
    <location>
        <begin position="338"/>
        <end position="431"/>
    </location>
</feature>
<comment type="similarity">
    <text evidence="1">Belongs to the replication factor A protein 1 family.</text>
</comment>
<keyword evidence="2" id="KW-0479">Metal-binding</keyword>
<dbReference type="InterPro" id="IPR012340">
    <property type="entry name" value="NA-bd_OB-fold"/>
</dbReference>
<dbReference type="EMBL" id="CAEY01000440">
    <property type="status" value="NOT_ANNOTATED_CDS"/>
    <property type="molecule type" value="Genomic_DNA"/>
</dbReference>